<dbReference type="Gene3D" id="2.130.10.10">
    <property type="entry name" value="YVTN repeat-like/Quinoprotein amine dehydrogenase"/>
    <property type="match status" value="2"/>
</dbReference>
<evidence type="ECO:0000256" key="3">
    <source>
        <dbReference type="PROSITE-ProRule" id="PRU00221"/>
    </source>
</evidence>
<dbReference type="PANTHER" id="PTHR19848">
    <property type="entry name" value="WD40 REPEAT PROTEIN"/>
    <property type="match status" value="1"/>
</dbReference>
<dbReference type="InterPro" id="IPR015943">
    <property type="entry name" value="WD40/YVTN_repeat-like_dom_sf"/>
</dbReference>
<evidence type="ECO:0000256" key="2">
    <source>
        <dbReference type="ARBA" id="ARBA00022737"/>
    </source>
</evidence>
<keyword evidence="5" id="KW-1185">Reference proteome</keyword>
<dbReference type="InterPro" id="IPR036322">
    <property type="entry name" value="WD40_repeat_dom_sf"/>
</dbReference>
<name>A0A1C6SAG4_9ACTN</name>
<accession>A0A1C6SAG4</accession>
<feature type="repeat" description="WD" evidence="3">
    <location>
        <begin position="24"/>
        <end position="57"/>
    </location>
</feature>
<evidence type="ECO:0000313" key="4">
    <source>
        <dbReference type="EMBL" id="SCL26453.1"/>
    </source>
</evidence>
<dbReference type="EMBL" id="FMHV01000002">
    <property type="protein sequence ID" value="SCL26453.1"/>
    <property type="molecule type" value="Genomic_DNA"/>
</dbReference>
<dbReference type="RefSeq" id="WP_091342048.1">
    <property type="nucleotide sequence ID" value="NZ_FMHV01000002.1"/>
</dbReference>
<evidence type="ECO:0000313" key="5">
    <source>
        <dbReference type="Proteomes" id="UP000199413"/>
    </source>
</evidence>
<gene>
    <name evidence="4" type="ORF">GA0070624_3307</name>
</gene>
<dbReference type="PANTHER" id="PTHR19848:SF8">
    <property type="entry name" value="F-BOX AND WD REPEAT DOMAIN CONTAINING 7"/>
    <property type="match status" value="1"/>
</dbReference>
<reference evidence="5" key="1">
    <citation type="submission" date="2016-06" db="EMBL/GenBank/DDBJ databases">
        <authorList>
            <person name="Varghese N."/>
            <person name="Submissions Spin"/>
        </authorList>
    </citation>
    <scope>NUCLEOTIDE SEQUENCE [LARGE SCALE GENOMIC DNA]</scope>
    <source>
        <strain evidence="5">DSM 45431</strain>
    </source>
</reference>
<proteinExistence type="predicted"/>
<dbReference type="InterPro" id="IPR001680">
    <property type="entry name" value="WD40_rpt"/>
</dbReference>
<dbReference type="SMART" id="SM00320">
    <property type="entry name" value="WD40"/>
    <property type="match status" value="2"/>
</dbReference>
<dbReference type="Pfam" id="PF00400">
    <property type="entry name" value="WD40"/>
    <property type="match status" value="1"/>
</dbReference>
<keyword evidence="1 3" id="KW-0853">WD repeat</keyword>
<organism evidence="4 5">
    <name type="scientific">Micromonospora rhizosphaerae</name>
    <dbReference type="NCBI Taxonomy" id="568872"/>
    <lineage>
        <taxon>Bacteria</taxon>
        <taxon>Bacillati</taxon>
        <taxon>Actinomycetota</taxon>
        <taxon>Actinomycetes</taxon>
        <taxon>Micromonosporales</taxon>
        <taxon>Micromonosporaceae</taxon>
        <taxon>Micromonospora</taxon>
    </lineage>
</organism>
<sequence>MTASRDAAEVRLWDLSVTPPLPRTARHTDRIHAVALVGAADERLVVTGSEDGTVRRWRATDRQPVGGPLTGHPGPVRTVACASVDGVPVAVSGGGDVNQTKDSTLRRWNLRSGREWGPPIDTGDRGETKHLAAAVVDGRAVVLSSGCDGRVALWDIATGAHLGEQVENLPSDGMVTGVVGGRPVAVVTRVLFDPLRIWDLTDRALLPTPERDWLYDRVHGLVAIDGVPTLVTLDRDRRLRLWGWNDAGPPTAVELPSPVDVVAVAEVSGRALAAVGCDDKVVRLVDLVDRNVGAALVVRKRADALAIGEYGELVFCCGVDVVVFDLAALIDV</sequence>
<dbReference type="STRING" id="568872.GA0070624_3307"/>
<evidence type="ECO:0000256" key="1">
    <source>
        <dbReference type="ARBA" id="ARBA00022574"/>
    </source>
</evidence>
<dbReference type="PROSITE" id="PS50082">
    <property type="entry name" value="WD_REPEATS_2"/>
    <property type="match status" value="1"/>
</dbReference>
<dbReference type="Proteomes" id="UP000199413">
    <property type="component" value="Unassembled WGS sequence"/>
</dbReference>
<dbReference type="SUPFAM" id="SSF50978">
    <property type="entry name" value="WD40 repeat-like"/>
    <property type="match status" value="1"/>
</dbReference>
<keyword evidence="2" id="KW-0677">Repeat</keyword>
<dbReference type="OrthoDB" id="3303686at2"/>
<dbReference type="AlphaFoldDB" id="A0A1C6SAG4"/>
<protein>
    <submittedName>
        <fullName evidence="4">WD domain, G-beta repeat</fullName>
    </submittedName>
</protein>